<dbReference type="PANTHER" id="PTHR34568">
    <property type="entry name" value="RRM DOMAIN-CONTAINING PROTEIN"/>
    <property type="match status" value="1"/>
</dbReference>
<name>A0ABY9DGW5_VITVI</name>
<evidence type="ECO:0000259" key="2">
    <source>
        <dbReference type="Pfam" id="PF25896"/>
    </source>
</evidence>
<dbReference type="InterPro" id="IPR058941">
    <property type="entry name" value="HTH_AT3G52170-like"/>
</dbReference>
<feature type="region of interest" description="Disordered" evidence="1">
    <location>
        <begin position="221"/>
        <end position="250"/>
    </location>
</feature>
<evidence type="ECO:0000313" key="4">
    <source>
        <dbReference type="Proteomes" id="UP001227230"/>
    </source>
</evidence>
<reference evidence="3 4" key="1">
    <citation type="journal article" date="2023" name="Hortic Res">
        <title>The complete reference genome for grapevine (Vitis vinifera L.) genetics and breeding.</title>
        <authorList>
            <person name="Shi X."/>
            <person name="Cao S."/>
            <person name="Wang X."/>
            <person name="Huang S."/>
            <person name="Wang Y."/>
            <person name="Liu Z."/>
            <person name="Liu W."/>
            <person name="Leng X."/>
            <person name="Peng Y."/>
            <person name="Wang N."/>
            <person name="Wang Y."/>
            <person name="Ma Z."/>
            <person name="Xu X."/>
            <person name="Zhang F."/>
            <person name="Xue H."/>
            <person name="Zhong H."/>
            <person name="Wang Y."/>
            <person name="Zhang K."/>
            <person name="Velt A."/>
            <person name="Avia K."/>
            <person name="Holtgrawe D."/>
            <person name="Grimplet J."/>
            <person name="Matus J.T."/>
            <person name="Ware D."/>
            <person name="Wu X."/>
            <person name="Wang H."/>
            <person name="Liu C."/>
            <person name="Fang Y."/>
            <person name="Rustenholz C."/>
            <person name="Cheng Z."/>
            <person name="Xiao H."/>
            <person name="Zhou Y."/>
        </authorList>
    </citation>
    <scope>NUCLEOTIDE SEQUENCE [LARGE SCALE GENOMIC DNA]</scope>
    <source>
        <strain evidence="4">cv. Pinot noir / PN40024</strain>
        <tissue evidence="3">Leaf</tissue>
    </source>
</reference>
<dbReference type="PANTHER" id="PTHR34568:SF4">
    <property type="entry name" value="OS02G0638000 PROTEIN"/>
    <property type="match status" value="1"/>
</dbReference>
<keyword evidence="4" id="KW-1185">Reference proteome</keyword>
<feature type="compositionally biased region" description="Basic and acidic residues" evidence="1">
    <location>
        <begin position="122"/>
        <end position="145"/>
    </location>
</feature>
<proteinExistence type="predicted"/>
<feature type="domain" description="AT3G52170-like helix-turn-helix" evidence="2">
    <location>
        <begin position="64"/>
        <end position="113"/>
    </location>
</feature>
<dbReference type="EMBL" id="CP126663">
    <property type="protein sequence ID" value="WKA06071.1"/>
    <property type="molecule type" value="Genomic_DNA"/>
</dbReference>
<feature type="compositionally biased region" description="Basic and acidic residues" evidence="1">
    <location>
        <begin position="221"/>
        <end position="230"/>
    </location>
</feature>
<dbReference type="InterPro" id="IPR058942">
    <property type="entry name" value="AT3G52170-like"/>
</dbReference>
<feature type="region of interest" description="Disordered" evidence="1">
    <location>
        <begin position="265"/>
        <end position="305"/>
    </location>
</feature>
<evidence type="ECO:0000256" key="1">
    <source>
        <dbReference type="SAM" id="MobiDB-lite"/>
    </source>
</evidence>
<evidence type="ECO:0000313" key="3">
    <source>
        <dbReference type="EMBL" id="WKA06071.1"/>
    </source>
</evidence>
<organism evidence="3 4">
    <name type="scientific">Vitis vinifera</name>
    <name type="common">Grape</name>
    <dbReference type="NCBI Taxonomy" id="29760"/>
    <lineage>
        <taxon>Eukaryota</taxon>
        <taxon>Viridiplantae</taxon>
        <taxon>Streptophyta</taxon>
        <taxon>Embryophyta</taxon>
        <taxon>Tracheophyta</taxon>
        <taxon>Spermatophyta</taxon>
        <taxon>Magnoliopsida</taxon>
        <taxon>eudicotyledons</taxon>
        <taxon>Gunneridae</taxon>
        <taxon>Pentapetalae</taxon>
        <taxon>rosids</taxon>
        <taxon>Vitales</taxon>
        <taxon>Vitaceae</taxon>
        <taxon>Viteae</taxon>
        <taxon>Vitis</taxon>
    </lineage>
</organism>
<gene>
    <name evidence="3" type="ORF">VitviT2T_023993</name>
</gene>
<sequence length="326" mass="36230">MRLKALTSLSKLSAPSHPLQASSDVYAEIINVVHKSNIRRHGRSYAVSVPSYVVKAQKSRKRVPKDERKVMVESFVNKYRGMNAGKFPTVSEAQKHVGGSYYIVRELVQELEHKAKTSPLSRRNENLMENEPAKERKSLAEAEKVSTSRRTVDAVIEDYRQTVPISPLEASDASSKNLEAKGGKWVEKILSEEVTTSSGVVKGKTKDISHAHLEKLENGKIQDAQKDRSGFVETPSVTLKGETEGSSQPCLETIVGGKKEEVASESLLNFDGTKHEPEQNQGSPELDDFSRDISRKQNEEELPKGSTVWANLKSFAGGIINMWRKL</sequence>
<protein>
    <recommendedName>
        <fullName evidence="2">AT3G52170-like helix-turn-helix domain-containing protein</fullName>
    </recommendedName>
</protein>
<feature type="compositionally biased region" description="Basic and acidic residues" evidence="1">
    <location>
        <begin position="288"/>
        <end position="303"/>
    </location>
</feature>
<accession>A0ABY9DGW5</accession>
<feature type="region of interest" description="Disordered" evidence="1">
    <location>
        <begin position="116"/>
        <end position="145"/>
    </location>
</feature>
<dbReference type="Proteomes" id="UP001227230">
    <property type="component" value="Chromosome 16"/>
</dbReference>
<dbReference type="Pfam" id="PF25896">
    <property type="entry name" value="HTH_AT3G52170"/>
    <property type="match status" value="1"/>
</dbReference>